<sequence>MSLLEVENLNVHYGAIHALKGVSLAAEEGGIVTLVGANGAGKSTTLRAISGLIKPSAGSIRFRGKSLVGVKPHEIVREGVSHVPEGRIVFANLTVLDNLEMGAYLRKDRAGCVEDLKKVFRLFPRLDERRRQAAGTLSGGEQQMLAIGRALMAKPTLLLMDEPSLGLAPILVREIFSVIREIRSQGTTIVLVEQNARLALATADRGYVLETGSVRMSDRAQVLLESPFVQAAYLGGPG</sequence>
<keyword evidence="5" id="KW-0029">Amino-acid transport</keyword>
<dbReference type="InterPro" id="IPR017871">
    <property type="entry name" value="ABC_transporter-like_CS"/>
</dbReference>
<dbReference type="PROSITE" id="PS50893">
    <property type="entry name" value="ABC_TRANSPORTER_2"/>
    <property type="match status" value="1"/>
</dbReference>
<dbReference type="AlphaFoldDB" id="A0A538SSK3"/>
<dbReference type="InterPro" id="IPR003593">
    <property type="entry name" value="AAA+_ATPase"/>
</dbReference>
<dbReference type="Gene3D" id="3.40.50.300">
    <property type="entry name" value="P-loop containing nucleotide triphosphate hydrolases"/>
    <property type="match status" value="1"/>
</dbReference>
<keyword evidence="3" id="KW-0547">Nucleotide-binding</keyword>
<reference evidence="9 10" key="1">
    <citation type="journal article" date="2019" name="Nat. Microbiol.">
        <title>Mediterranean grassland soil C-N compound turnover is dependent on rainfall and depth, and is mediated by genomically divergent microorganisms.</title>
        <authorList>
            <person name="Diamond S."/>
            <person name="Andeer P.F."/>
            <person name="Li Z."/>
            <person name="Crits-Christoph A."/>
            <person name="Burstein D."/>
            <person name="Anantharaman K."/>
            <person name="Lane K.R."/>
            <person name="Thomas B.C."/>
            <person name="Pan C."/>
            <person name="Northen T.R."/>
            <person name="Banfield J.F."/>
        </authorList>
    </citation>
    <scope>NUCLEOTIDE SEQUENCE [LARGE SCALE GENOMIC DNA]</scope>
    <source>
        <strain evidence="7">WS_4</strain>
        <strain evidence="8">WS_7</strain>
    </source>
</reference>
<dbReference type="PROSITE" id="PS00211">
    <property type="entry name" value="ABC_TRANSPORTER_1"/>
    <property type="match status" value="1"/>
</dbReference>
<dbReference type="SUPFAM" id="SSF52540">
    <property type="entry name" value="P-loop containing nucleoside triphosphate hydrolases"/>
    <property type="match status" value="1"/>
</dbReference>
<evidence type="ECO:0000256" key="2">
    <source>
        <dbReference type="ARBA" id="ARBA00022448"/>
    </source>
</evidence>
<evidence type="ECO:0000259" key="6">
    <source>
        <dbReference type="PROSITE" id="PS50893"/>
    </source>
</evidence>
<gene>
    <name evidence="7" type="ORF">E6K74_06305</name>
    <name evidence="8" type="ORF">E6K77_07685</name>
</gene>
<dbReference type="EMBL" id="VBOU01000074">
    <property type="protein sequence ID" value="TMQ54356.1"/>
    <property type="molecule type" value="Genomic_DNA"/>
</dbReference>
<evidence type="ECO:0000313" key="10">
    <source>
        <dbReference type="Proteomes" id="UP000319829"/>
    </source>
</evidence>
<dbReference type="InterPro" id="IPR027417">
    <property type="entry name" value="P-loop_NTPase"/>
</dbReference>
<evidence type="ECO:0000313" key="8">
    <source>
        <dbReference type="EMBL" id="TMQ62348.1"/>
    </source>
</evidence>
<dbReference type="EMBL" id="VBOX01000083">
    <property type="protein sequence ID" value="TMQ62348.1"/>
    <property type="molecule type" value="Genomic_DNA"/>
</dbReference>
<evidence type="ECO:0000313" key="9">
    <source>
        <dbReference type="Proteomes" id="UP000317366"/>
    </source>
</evidence>
<dbReference type="SMART" id="SM00382">
    <property type="entry name" value="AAA"/>
    <property type="match status" value="1"/>
</dbReference>
<proteinExistence type="inferred from homology"/>
<keyword evidence="4 7" id="KW-0067">ATP-binding</keyword>
<dbReference type="Pfam" id="PF00005">
    <property type="entry name" value="ABC_tran"/>
    <property type="match status" value="1"/>
</dbReference>
<dbReference type="GO" id="GO:0015807">
    <property type="term" value="P:L-amino acid transport"/>
    <property type="evidence" value="ECO:0007669"/>
    <property type="project" value="TreeGrafter"/>
</dbReference>
<evidence type="ECO:0000256" key="1">
    <source>
        <dbReference type="ARBA" id="ARBA00005417"/>
    </source>
</evidence>
<evidence type="ECO:0000256" key="3">
    <source>
        <dbReference type="ARBA" id="ARBA00022741"/>
    </source>
</evidence>
<dbReference type="PIRSF" id="PIRSF039137">
    <property type="entry name" value="ABC_branched_ATPase"/>
    <property type="match status" value="1"/>
</dbReference>
<dbReference type="InterPro" id="IPR003439">
    <property type="entry name" value="ABC_transporter-like_ATP-bd"/>
</dbReference>
<evidence type="ECO:0000313" key="7">
    <source>
        <dbReference type="EMBL" id="TMQ54356.1"/>
    </source>
</evidence>
<protein>
    <submittedName>
        <fullName evidence="7">ABC transporter ATP-binding protein</fullName>
    </submittedName>
</protein>
<evidence type="ECO:0000256" key="4">
    <source>
        <dbReference type="ARBA" id="ARBA00022840"/>
    </source>
</evidence>
<dbReference type="Proteomes" id="UP000319829">
    <property type="component" value="Unassembled WGS sequence"/>
</dbReference>
<keyword evidence="2" id="KW-0813">Transport</keyword>
<dbReference type="InterPro" id="IPR052156">
    <property type="entry name" value="BCAA_Transport_ATP-bd_LivF"/>
</dbReference>
<feature type="domain" description="ABC transporter" evidence="6">
    <location>
        <begin position="4"/>
        <end position="236"/>
    </location>
</feature>
<dbReference type="GO" id="GO:0005524">
    <property type="term" value="F:ATP binding"/>
    <property type="evidence" value="ECO:0007669"/>
    <property type="project" value="UniProtKB-KW"/>
</dbReference>
<dbReference type="PANTHER" id="PTHR43820">
    <property type="entry name" value="HIGH-AFFINITY BRANCHED-CHAIN AMINO ACID TRANSPORT ATP-BINDING PROTEIN LIVF"/>
    <property type="match status" value="1"/>
</dbReference>
<dbReference type="PANTHER" id="PTHR43820:SF4">
    <property type="entry name" value="HIGH-AFFINITY BRANCHED-CHAIN AMINO ACID TRANSPORT ATP-BINDING PROTEIN LIVF"/>
    <property type="match status" value="1"/>
</dbReference>
<dbReference type="Proteomes" id="UP000317366">
    <property type="component" value="Unassembled WGS sequence"/>
</dbReference>
<evidence type="ECO:0000256" key="5">
    <source>
        <dbReference type="ARBA" id="ARBA00022970"/>
    </source>
</evidence>
<comment type="caution">
    <text evidence="7">The sequence shown here is derived from an EMBL/GenBank/DDBJ whole genome shotgun (WGS) entry which is preliminary data.</text>
</comment>
<comment type="similarity">
    <text evidence="1">Belongs to the ABC transporter superfamily.</text>
</comment>
<name>A0A538SSK3_UNCEI</name>
<organism evidence="7 10">
    <name type="scientific">Eiseniibacteriota bacterium</name>
    <dbReference type="NCBI Taxonomy" id="2212470"/>
    <lineage>
        <taxon>Bacteria</taxon>
        <taxon>Candidatus Eiseniibacteriota</taxon>
    </lineage>
</organism>
<accession>A0A538SSK3</accession>
<dbReference type="GO" id="GO:0015658">
    <property type="term" value="F:branched-chain amino acid transmembrane transporter activity"/>
    <property type="evidence" value="ECO:0007669"/>
    <property type="project" value="InterPro"/>
</dbReference>
<dbReference type="CDD" id="cd03224">
    <property type="entry name" value="ABC_TM1139_LivF_branched"/>
    <property type="match status" value="1"/>
</dbReference>
<dbReference type="InterPro" id="IPR030660">
    <property type="entry name" value="ABC_branched_ATPase_LivF/BraG"/>
</dbReference>
<dbReference type="GO" id="GO:0016887">
    <property type="term" value="F:ATP hydrolysis activity"/>
    <property type="evidence" value="ECO:0007669"/>
    <property type="project" value="InterPro"/>
</dbReference>